<feature type="non-terminal residue" evidence="2">
    <location>
        <position position="1"/>
    </location>
</feature>
<feature type="chain" id="PRO_5042120569" evidence="1">
    <location>
        <begin position="26"/>
        <end position="120"/>
    </location>
</feature>
<comment type="caution">
    <text evidence="2">The sequence shown here is derived from an EMBL/GenBank/DDBJ whole genome shotgun (WGS) entry which is preliminary data.</text>
</comment>
<accession>A0AAD2H2W7</accession>
<proteinExistence type="predicted"/>
<evidence type="ECO:0000313" key="3">
    <source>
        <dbReference type="Proteomes" id="UP001295794"/>
    </source>
</evidence>
<protein>
    <submittedName>
        <fullName evidence="2">Uncharacterized protein</fullName>
    </submittedName>
</protein>
<organism evidence="2 3">
    <name type="scientific">Mycena citricolor</name>
    <dbReference type="NCBI Taxonomy" id="2018698"/>
    <lineage>
        <taxon>Eukaryota</taxon>
        <taxon>Fungi</taxon>
        <taxon>Dikarya</taxon>
        <taxon>Basidiomycota</taxon>
        <taxon>Agaricomycotina</taxon>
        <taxon>Agaricomycetes</taxon>
        <taxon>Agaricomycetidae</taxon>
        <taxon>Agaricales</taxon>
        <taxon>Marasmiineae</taxon>
        <taxon>Mycenaceae</taxon>
        <taxon>Mycena</taxon>
    </lineage>
</organism>
<feature type="signal peptide" evidence="1">
    <location>
        <begin position="1"/>
        <end position="25"/>
    </location>
</feature>
<keyword evidence="3" id="KW-1185">Reference proteome</keyword>
<keyword evidence="1" id="KW-0732">Signal</keyword>
<name>A0AAD2H2W7_9AGAR</name>
<gene>
    <name evidence="2" type="ORF">MYCIT1_LOCUS12321</name>
</gene>
<evidence type="ECO:0000313" key="2">
    <source>
        <dbReference type="EMBL" id="CAK5268949.1"/>
    </source>
</evidence>
<sequence>MWGLGTTAQFPVALTLALVQPLCQTLAPSGPCVEFNYAIAPKIVQSVSVHNVSGQVVGASGLVVPSRRESSRAGVLMSFSTAVNRLEAFCLRTSTTRPRTRRSPLSFTESAEFKSDDSCL</sequence>
<dbReference type="AlphaFoldDB" id="A0AAD2H2W7"/>
<reference evidence="2" key="1">
    <citation type="submission" date="2023-11" db="EMBL/GenBank/DDBJ databases">
        <authorList>
            <person name="De Vega J J."/>
            <person name="De Vega J J."/>
        </authorList>
    </citation>
    <scope>NUCLEOTIDE SEQUENCE</scope>
</reference>
<dbReference type="EMBL" id="CAVNYO010000138">
    <property type="protein sequence ID" value="CAK5268949.1"/>
    <property type="molecule type" value="Genomic_DNA"/>
</dbReference>
<evidence type="ECO:0000256" key="1">
    <source>
        <dbReference type="SAM" id="SignalP"/>
    </source>
</evidence>
<dbReference type="Proteomes" id="UP001295794">
    <property type="component" value="Unassembled WGS sequence"/>
</dbReference>